<dbReference type="InterPro" id="IPR005467">
    <property type="entry name" value="His_kinase_dom"/>
</dbReference>
<dbReference type="InterPro" id="IPR036890">
    <property type="entry name" value="HATPase_C_sf"/>
</dbReference>
<dbReference type="FunFam" id="3.30.565.10:FF:000006">
    <property type="entry name" value="Sensor histidine kinase WalK"/>
    <property type="match status" value="1"/>
</dbReference>
<evidence type="ECO:0000256" key="10">
    <source>
        <dbReference type="ARBA" id="ARBA00022840"/>
    </source>
</evidence>
<dbReference type="InterPro" id="IPR003594">
    <property type="entry name" value="HATPase_dom"/>
</dbReference>
<dbReference type="PANTHER" id="PTHR45528:SF1">
    <property type="entry name" value="SENSOR HISTIDINE KINASE CPXA"/>
    <property type="match status" value="1"/>
</dbReference>
<keyword evidence="4" id="KW-1003">Cell membrane</keyword>
<evidence type="ECO:0000259" key="16">
    <source>
        <dbReference type="PROSITE" id="PS50885"/>
    </source>
</evidence>
<protein>
    <recommendedName>
        <fullName evidence="3">histidine kinase</fullName>
        <ecNumber evidence="3">2.7.13.3</ecNumber>
    </recommendedName>
</protein>
<dbReference type="RefSeq" id="WP_269921842.1">
    <property type="nucleotide sequence ID" value="NZ_JAMKBI010000005.1"/>
</dbReference>
<dbReference type="InterPro" id="IPR050398">
    <property type="entry name" value="HssS/ArlS-like"/>
</dbReference>
<dbReference type="SMART" id="SM00387">
    <property type="entry name" value="HATPase_c"/>
    <property type="match status" value="1"/>
</dbReference>
<keyword evidence="7 14" id="KW-0812">Transmembrane</keyword>
<comment type="subcellular location">
    <subcellularLocation>
        <location evidence="2">Cell membrane</location>
        <topology evidence="2">Multi-pass membrane protein</topology>
    </subcellularLocation>
</comment>
<evidence type="ECO:0000256" key="12">
    <source>
        <dbReference type="ARBA" id="ARBA00023012"/>
    </source>
</evidence>
<keyword evidence="13 14" id="KW-0472">Membrane</keyword>
<dbReference type="GO" id="GO:0005886">
    <property type="term" value="C:plasma membrane"/>
    <property type="evidence" value="ECO:0007669"/>
    <property type="project" value="UniProtKB-SubCell"/>
</dbReference>
<keyword evidence="18" id="KW-1185">Reference proteome</keyword>
<evidence type="ECO:0000256" key="3">
    <source>
        <dbReference type="ARBA" id="ARBA00012438"/>
    </source>
</evidence>
<evidence type="ECO:0000256" key="5">
    <source>
        <dbReference type="ARBA" id="ARBA00022553"/>
    </source>
</evidence>
<feature type="domain" description="Histidine kinase" evidence="15">
    <location>
        <begin position="245"/>
        <end position="460"/>
    </location>
</feature>
<dbReference type="Gene3D" id="3.30.565.10">
    <property type="entry name" value="Histidine kinase-like ATPase, C-terminal domain"/>
    <property type="match status" value="1"/>
</dbReference>
<dbReference type="Pfam" id="PF02518">
    <property type="entry name" value="HATPase_c"/>
    <property type="match status" value="1"/>
</dbReference>
<dbReference type="CDD" id="cd06225">
    <property type="entry name" value="HAMP"/>
    <property type="match status" value="1"/>
</dbReference>
<feature type="transmembrane region" description="Helical" evidence="14">
    <location>
        <begin position="6"/>
        <end position="31"/>
    </location>
</feature>
<keyword evidence="12" id="KW-0902">Two-component regulatory system</keyword>
<comment type="caution">
    <text evidence="17">The sequence shown here is derived from an EMBL/GenBank/DDBJ whole genome shotgun (WGS) entry which is preliminary data.</text>
</comment>
<dbReference type="SMART" id="SM00388">
    <property type="entry name" value="HisKA"/>
    <property type="match status" value="1"/>
</dbReference>
<evidence type="ECO:0000256" key="11">
    <source>
        <dbReference type="ARBA" id="ARBA00022989"/>
    </source>
</evidence>
<evidence type="ECO:0000256" key="7">
    <source>
        <dbReference type="ARBA" id="ARBA00022692"/>
    </source>
</evidence>
<evidence type="ECO:0000256" key="6">
    <source>
        <dbReference type="ARBA" id="ARBA00022679"/>
    </source>
</evidence>
<dbReference type="SMART" id="SM00304">
    <property type="entry name" value="HAMP"/>
    <property type="match status" value="1"/>
</dbReference>
<name>A0A9X3R9I2_9BACI</name>
<dbReference type="Pfam" id="PF00672">
    <property type="entry name" value="HAMP"/>
    <property type="match status" value="1"/>
</dbReference>
<dbReference type="GO" id="GO:0005524">
    <property type="term" value="F:ATP binding"/>
    <property type="evidence" value="ECO:0007669"/>
    <property type="project" value="UniProtKB-KW"/>
</dbReference>
<keyword evidence="8" id="KW-0547">Nucleotide-binding</keyword>
<dbReference type="SUPFAM" id="SSF47384">
    <property type="entry name" value="Homodimeric domain of signal transducing histidine kinase"/>
    <property type="match status" value="1"/>
</dbReference>
<dbReference type="InterPro" id="IPR036097">
    <property type="entry name" value="HisK_dim/P_sf"/>
</dbReference>
<evidence type="ECO:0000313" key="18">
    <source>
        <dbReference type="Proteomes" id="UP001152172"/>
    </source>
</evidence>
<keyword evidence="10" id="KW-0067">ATP-binding</keyword>
<evidence type="ECO:0000256" key="14">
    <source>
        <dbReference type="SAM" id="Phobius"/>
    </source>
</evidence>
<evidence type="ECO:0000259" key="15">
    <source>
        <dbReference type="PROSITE" id="PS50109"/>
    </source>
</evidence>
<reference evidence="17" key="1">
    <citation type="submission" date="2022-05" db="EMBL/GenBank/DDBJ databases">
        <authorList>
            <person name="Colautti A."/>
            <person name="Iacumin L."/>
        </authorList>
    </citation>
    <scope>NUCLEOTIDE SEQUENCE</scope>
    <source>
        <strain evidence="17">DSM 30747</strain>
    </source>
</reference>
<dbReference type="Gene3D" id="6.10.340.10">
    <property type="match status" value="1"/>
</dbReference>
<comment type="catalytic activity">
    <reaction evidence="1">
        <text>ATP + protein L-histidine = ADP + protein N-phospho-L-histidine.</text>
        <dbReference type="EC" id="2.7.13.3"/>
    </reaction>
</comment>
<proteinExistence type="predicted"/>
<evidence type="ECO:0000256" key="4">
    <source>
        <dbReference type="ARBA" id="ARBA00022475"/>
    </source>
</evidence>
<dbReference type="Proteomes" id="UP001152172">
    <property type="component" value="Unassembled WGS sequence"/>
</dbReference>
<feature type="domain" description="HAMP" evidence="16">
    <location>
        <begin position="185"/>
        <end position="237"/>
    </location>
</feature>
<dbReference type="EMBL" id="JAMKBI010000005">
    <property type="protein sequence ID" value="MCZ8533474.1"/>
    <property type="molecule type" value="Genomic_DNA"/>
</dbReference>
<dbReference type="Pfam" id="PF00512">
    <property type="entry name" value="HisKA"/>
    <property type="match status" value="1"/>
</dbReference>
<keyword evidence="5" id="KW-0597">Phosphoprotein</keyword>
<dbReference type="PROSITE" id="PS50109">
    <property type="entry name" value="HIS_KIN"/>
    <property type="match status" value="1"/>
</dbReference>
<sequence>MKKLSVKIWMLLLLFIAITIVFLVIFTNFLYEELYVEDKETSMVEIAENLQNTYKGGAVTNEFIKQTEDFNRFSDVEVFTVRNPRELSACLPFDVDYETLIGHEERAQLIEGEAVIKRGYEKRFNREVVSVIYPLVDENRLEGIIYVYVPLTKMTEMASKDVIFLLITVSFLLLIMAWASLKTLQKVLVPLDKLKIAANEMTAGKYETRVDIRSADEIGELAKTFNQMATSIQEEDEKKRDFLSIVSHELRTPISYIKGYGEAFEQELVPEEKNKEIYTLIVQEANRMQKLTNDLLTLARSEQHQEMDITPLVLSEVVREVLQLVKTLADKKQIFFTVTIDEETILRADEQMTKQIFINILENAIHYSPVSSTIEIGNEMTMSDTTIFIKDQGCGIAPEHLAHITERFYRVNKARSRIDGGTGLGLSIASQLIEMQKGKLVFTSQVEKGTTVYITLPIWGDSFL</sequence>
<evidence type="ECO:0000256" key="2">
    <source>
        <dbReference type="ARBA" id="ARBA00004651"/>
    </source>
</evidence>
<keyword evidence="11 14" id="KW-1133">Transmembrane helix</keyword>
<evidence type="ECO:0000256" key="8">
    <source>
        <dbReference type="ARBA" id="ARBA00022741"/>
    </source>
</evidence>
<evidence type="ECO:0000256" key="1">
    <source>
        <dbReference type="ARBA" id="ARBA00000085"/>
    </source>
</evidence>
<keyword evidence="9 17" id="KW-0418">Kinase</keyword>
<dbReference type="GO" id="GO:0000155">
    <property type="term" value="F:phosphorelay sensor kinase activity"/>
    <property type="evidence" value="ECO:0007669"/>
    <property type="project" value="InterPro"/>
</dbReference>
<dbReference type="SUPFAM" id="SSF55874">
    <property type="entry name" value="ATPase domain of HSP90 chaperone/DNA topoisomerase II/histidine kinase"/>
    <property type="match status" value="1"/>
</dbReference>
<dbReference type="InterPro" id="IPR003661">
    <property type="entry name" value="HisK_dim/P_dom"/>
</dbReference>
<dbReference type="Gene3D" id="1.10.287.130">
    <property type="match status" value="1"/>
</dbReference>
<dbReference type="SUPFAM" id="SSF158472">
    <property type="entry name" value="HAMP domain-like"/>
    <property type="match status" value="1"/>
</dbReference>
<dbReference type="PRINTS" id="PR00344">
    <property type="entry name" value="BCTRLSENSOR"/>
</dbReference>
<dbReference type="PANTHER" id="PTHR45528">
    <property type="entry name" value="SENSOR HISTIDINE KINASE CPXA"/>
    <property type="match status" value="1"/>
</dbReference>
<dbReference type="AlphaFoldDB" id="A0A9X3R9I2"/>
<organism evidence="17 18">
    <name type="scientific">Psychrobacillus psychrodurans</name>
    <dbReference type="NCBI Taxonomy" id="126157"/>
    <lineage>
        <taxon>Bacteria</taxon>
        <taxon>Bacillati</taxon>
        <taxon>Bacillota</taxon>
        <taxon>Bacilli</taxon>
        <taxon>Bacillales</taxon>
        <taxon>Bacillaceae</taxon>
        <taxon>Psychrobacillus</taxon>
    </lineage>
</organism>
<evidence type="ECO:0000256" key="9">
    <source>
        <dbReference type="ARBA" id="ARBA00022777"/>
    </source>
</evidence>
<dbReference type="PROSITE" id="PS50885">
    <property type="entry name" value="HAMP"/>
    <property type="match status" value="1"/>
</dbReference>
<accession>A0A9X3R9I2</accession>
<evidence type="ECO:0000313" key="17">
    <source>
        <dbReference type="EMBL" id="MCZ8533474.1"/>
    </source>
</evidence>
<dbReference type="InterPro" id="IPR003660">
    <property type="entry name" value="HAMP_dom"/>
</dbReference>
<keyword evidence="6" id="KW-0808">Transferase</keyword>
<feature type="transmembrane region" description="Helical" evidence="14">
    <location>
        <begin position="162"/>
        <end position="181"/>
    </location>
</feature>
<dbReference type="EC" id="2.7.13.3" evidence="3"/>
<evidence type="ECO:0000256" key="13">
    <source>
        <dbReference type="ARBA" id="ARBA00023136"/>
    </source>
</evidence>
<gene>
    <name evidence="17" type="ORF">M9R61_09045</name>
</gene>
<dbReference type="InterPro" id="IPR004358">
    <property type="entry name" value="Sig_transdc_His_kin-like_C"/>
</dbReference>
<dbReference type="FunFam" id="1.10.287.130:FF:000001">
    <property type="entry name" value="Two-component sensor histidine kinase"/>
    <property type="match status" value="1"/>
</dbReference>
<dbReference type="CDD" id="cd00082">
    <property type="entry name" value="HisKA"/>
    <property type="match status" value="1"/>
</dbReference>